<evidence type="ECO:0000313" key="2">
    <source>
        <dbReference type="Proteomes" id="UP000515465"/>
    </source>
</evidence>
<dbReference type="Gene3D" id="3.10.129.10">
    <property type="entry name" value="Hotdog Thioesterase"/>
    <property type="match status" value="1"/>
</dbReference>
<proteinExistence type="predicted"/>
<evidence type="ECO:0000313" key="1">
    <source>
        <dbReference type="EMBL" id="QND61742.1"/>
    </source>
</evidence>
<dbReference type="Pfam" id="PF13279">
    <property type="entry name" value="4HBT_2"/>
    <property type="match status" value="1"/>
</dbReference>
<dbReference type="Proteomes" id="UP000515465">
    <property type="component" value="Plasmid p_2"/>
</dbReference>
<gene>
    <name evidence="1" type="ORF">HB778_35965</name>
</gene>
<dbReference type="SUPFAM" id="SSF54637">
    <property type="entry name" value="Thioesterase/thiol ester dehydrase-isomerase"/>
    <property type="match status" value="1"/>
</dbReference>
<sequence>MNVRGYAPFFDDASFLFWHQLQLNQQKMIDEFGVHSVTLRASTEFKAELKKGDCFSIVGSVQKIGNKSVTLQFSMVDQKSERLFAVYETIEVFVEAEAGSSVTIPQPIRDRLLKFHKEAGVAGTI</sequence>
<reference evidence="2" key="1">
    <citation type="journal article" date="2020" name="Mol. Plant Microbe">
        <title>Rhizobial microsymbionts of the narrowly endemic Oxytropis species growing in Kamchatka are characterized by significant genetic diversity and possess a set of genes that are associated with T3SS and T6SS secretion systems and can affect the development of symbiosis.</title>
        <authorList>
            <person name="Safronova V."/>
            <person name="Guro P."/>
            <person name="Sazanova A."/>
            <person name="Kuznetsova I."/>
            <person name="Belimov A."/>
            <person name="Yakubov V."/>
            <person name="Chirak E."/>
            <person name="Afonin A."/>
            <person name="Gogolev Y."/>
            <person name="Andronov E."/>
            <person name="Tikhonovich I."/>
        </authorList>
    </citation>
    <scope>NUCLEOTIDE SEQUENCE [LARGE SCALE GENOMIC DNA]</scope>
    <source>
        <strain evidence="2">583</strain>
        <plasmid evidence="2">p_2</plasmid>
    </source>
</reference>
<accession>A0A7G6T4R0</accession>
<protein>
    <submittedName>
        <fullName evidence="1">Acyl-CoA thioesterase</fullName>
    </submittedName>
</protein>
<dbReference type="InterPro" id="IPR029069">
    <property type="entry name" value="HotDog_dom_sf"/>
</dbReference>
<dbReference type="EMBL" id="CP050297">
    <property type="protein sequence ID" value="QND61742.1"/>
    <property type="molecule type" value="Genomic_DNA"/>
</dbReference>
<dbReference type="AlphaFoldDB" id="A0A7G6T4R0"/>
<keyword evidence="1" id="KW-0614">Plasmid</keyword>
<organism evidence="1 2">
    <name type="scientific">Mesorhizobium huakuii</name>
    <dbReference type="NCBI Taxonomy" id="28104"/>
    <lineage>
        <taxon>Bacteria</taxon>
        <taxon>Pseudomonadati</taxon>
        <taxon>Pseudomonadota</taxon>
        <taxon>Alphaproteobacteria</taxon>
        <taxon>Hyphomicrobiales</taxon>
        <taxon>Phyllobacteriaceae</taxon>
        <taxon>Mesorhizobium</taxon>
    </lineage>
</organism>
<name>A0A7G6T4R0_9HYPH</name>
<geneLocation type="plasmid" evidence="1 2">
    <name>p_2</name>
</geneLocation>